<feature type="transmembrane region" description="Helical" evidence="8">
    <location>
        <begin position="410"/>
        <end position="427"/>
    </location>
</feature>
<feature type="transmembrane region" description="Helical" evidence="8">
    <location>
        <begin position="65"/>
        <end position="86"/>
    </location>
</feature>
<keyword evidence="4" id="KW-1003">Cell membrane</keyword>
<evidence type="ECO:0000259" key="9">
    <source>
        <dbReference type="PROSITE" id="PS51202"/>
    </source>
</evidence>
<dbReference type="OrthoDB" id="9155749at2"/>
<evidence type="ECO:0000256" key="3">
    <source>
        <dbReference type="ARBA" id="ARBA00022448"/>
    </source>
</evidence>
<dbReference type="Pfam" id="PF06826">
    <property type="entry name" value="Asp-Al_Ex"/>
    <property type="match status" value="2"/>
</dbReference>
<dbReference type="EMBL" id="BKAL01000003">
    <property type="protein sequence ID" value="GEP68585.1"/>
    <property type="molecule type" value="Genomic_DNA"/>
</dbReference>
<evidence type="ECO:0000256" key="2">
    <source>
        <dbReference type="ARBA" id="ARBA00009854"/>
    </source>
</evidence>
<evidence type="ECO:0000256" key="1">
    <source>
        <dbReference type="ARBA" id="ARBA00004651"/>
    </source>
</evidence>
<gene>
    <name evidence="10" type="ORF">CSO01_13000</name>
</gene>
<evidence type="ECO:0000256" key="7">
    <source>
        <dbReference type="ARBA" id="ARBA00023136"/>
    </source>
</evidence>
<dbReference type="RefSeq" id="WP_146952313.1">
    <property type="nucleotide sequence ID" value="NZ_BAABBJ010000009.1"/>
</dbReference>
<dbReference type="InterPro" id="IPR050144">
    <property type="entry name" value="AAE_transporter"/>
</dbReference>
<dbReference type="GO" id="GO:0006813">
    <property type="term" value="P:potassium ion transport"/>
    <property type="evidence" value="ECO:0007669"/>
    <property type="project" value="InterPro"/>
</dbReference>
<dbReference type="PANTHER" id="PTHR30445">
    <property type="entry name" value="K(+)_H(+) ANTIPORTER SUBUNIT KHTT"/>
    <property type="match status" value="1"/>
</dbReference>
<feature type="transmembrane region" description="Helical" evidence="8">
    <location>
        <begin position="447"/>
        <end position="466"/>
    </location>
</feature>
<dbReference type="GO" id="GO:0005886">
    <property type="term" value="C:plasma membrane"/>
    <property type="evidence" value="ECO:0007669"/>
    <property type="project" value="UniProtKB-SubCell"/>
</dbReference>
<dbReference type="PROSITE" id="PS51202">
    <property type="entry name" value="RCK_C"/>
    <property type="match status" value="1"/>
</dbReference>
<sequence length="529" mass="54442">MPNVVLSAAQQPVLLLFFLIGAGSLIGHVKVRGVGLGAAAVLFLAIGVSAWGTAHGRDLELPEEIGTLGLALFTFSVGIVSGATFFTSLRHSLRLIAAIVAVLACGAGAAVLVGGWLDLSPAVVAGAFAGAVTNTPALAAAREAAGDSDAPTVGYAVTYLYGVIGMLGVVTLALRRSGADDDAPPALVNRTVRVELSSAPSIKDVESRHGDRVTFSRLRHGEAAPVRAAGDTDTLLRDDLVTVVGPLADVQAVTEELGHASSHHLEADRSYLDLRRITISNARAAGRTVADLQLAEQFGARISRVRRGDVDMVASDDFHLQLGDRVRVVAPPDRMKEVSAFLGDSARGLSDITPVILGLGIALGVLIGALAFPIGSHTLAIGSAAGSLIVGLVLGRIGRVGPFVTSMPNTAANAMGELGLLFFLAQAGTRAGAQIGEAFTSGEWIRILLLGFVVTTLVGAGLYVVLRHGFRVSGPRLAGIVSGAQTQPAVLAYANGRTMYDSRVALGYALIYPAAMIAKILLGQVLGGL</sequence>
<reference evidence="10 11" key="1">
    <citation type="submission" date="2019-07" db="EMBL/GenBank/DDBJ databases">
        <title>Whole genome shotgun sequence of Cellulomonas soli NBRC 109434.</title>
        <authorList>
            <person name="Hosoyama A."/>
            <person name="Uohara A."/>
            <person name="Ohji S."/>
            <person name="Ichikawa N."/>
        </authorList>
    </citation>
    <scope>NUCLEOTIDE SEQUENCE [LARGE SCALE GENOMIC DNA]</scope>
    <source>
        <strain evidence="10 11">NBRC 109434</strain>
    </source>
</reference>
<dbReference type="AlphaFoldDB" id="A0A512PBK6"/>
<dbReference type="NCBIfam" id="TIGR01625">
    <property type="entry name" value="YidE_YbjL_dupl"/>
    <property type="match status" value="2"/>
</dbReference>
<dbReference type="InterPro" id="IPR036721">
    <property type="entry name" value="RCK_C_sf"/>
</dbReference>
<dbReference type="InterPro" id="IPR006512">
    <property type="entry name" value="YidE_YbjL"/>
</dbReference>
<feature type="transmembrane region" description="Helical" evidence="8">
    <location>
        <begin position="6"/>
        <end position="26"/>
    </location>
</feature>
<feature type="transmembrane region" description="Helical" evidence="8">
    <location>
        <begin position="33"/>
        <end position="53"/>
    </location>
</feature>
<keyword evidence="7 8" id="KW-0472">Membrane</keyword>
<name>A0A512PBK6_9CELL</name>
<dbReference type="PANTHER" id="PTHR30445:SF3">
    <property type="entry name" value="TRANSPORT PROTEIN YIDE-RELATED"/>
    <property type="match status" value="1"/>
</dbReference>
<dbReference type="InterPro" id="IPR006037">
    <property type="entry name" value="RCK_C"/>
</dbReference>
<accession>A0A512PBK6</accession>
<organism evidence="10 11">
    <name type="scientific">Cellulomonas soli</name>
    <dbReference type="NCBI Taxonomy" id="931535"/>
    <lineage>
        <taxon>Bacteria</taxon>
        <taxon>Bacillati</taxon>
        <taxon>Actinomycetota</taxon>
        <taxon>Actinomycetes</taxon>
        <taxon>Micrococcales</taxon>
        <taxon>Cellulomonadaceae</taxon>
        <taxon>Cellulomonas</taxon>
    </lineage>
</organism>
<feature type="transmembrane region" description="Helical" evidence="8">
    <location>
        <begin position="505"/>
        <end position="526"/>
    </location>
</feature>
<dbReference type="GO" id="GO:0008324">
    <property type="term" value="F:monoatomic cation transmembrane transporter activity"/>
    <property type="evidence" value="ECO:0007669"/>
    <property type="project" value="InterPro"/>
</dbReference>
<dbReference type="Proteomes" id="UP000321798">
    <property type="component" value="Unassembled WGS sequence"/>
</dbReference>
<dbReference type="Gene3D" id="3.30.70.1450">
    <property type="entry name" value="Regulator of K+ conductance, C-terminal domain"/>
    <property type="match status" value="1"/>
</dbReference>
<comment type="caution">
    <text evidence="10">The sequence shown here is derived from an EMBL/GenBank/DDBJ whole genome shotgun (WGS) entry which is preliminary data.</text>
</comment>
<protein>
    <submittedName>
        <fullName evidence="10">Putative transporter</fullName>
    </submittedName>
</protein>
<evidence type="ECO:0000313" key="10">
    <source>
        <dbReference type="EMBL" id="GEP68585.1"/>
    </source>
</evidence>
<feature type="transmembrane region" description="Helical" evidence="8">
    <location>
        <begin position="355"/>
        <end position="374"/>
    </location>
</feature>
<keyword evidence="3" id="KW-0813">Transport</keyword>
<keyword evidence="5 8" id="KW-0812">Transmembrane</keyword>
<feature type="transmembrane region" description="Helical" evidence="8">
    <location>
        <begin position="380"/>
        <end position="398"/>
    </location>
</feature>
<keyword evidence="6 8" id="KW-1133">Transmembrane helix</keyword>
<dbReference type="SUPFAM" id="SSF116726">
    <property type="entry name" value="TrkA C-terminal domain-like"/>
    <property type="match status" value="1"/>
</dbReference>
<evidence type="ECO:0000256" key="4">
    <source>
        <dbReference type="ARBA" id="ARBA00022475"/>
    </source>
</evidence>
<evidence type="ECO:0000313" key="11">
    <source>
        <dbReference type="Proteomes" id="UP000321798"/>
    </source>
</evidence>
<feature type="domain" description="RCK C-terminal" evidence="9">
    <location>
        <begin position="260"/>
        <end position="344"/>
    </location>
</feature>
<comment type="subcellular location">
    <subcellularLocation>
        <location evidence="1">Cell membrane</location>
        <topology evidence="1">Multi-pass membrane protein</topology>
    </subcellularLocation>
</comment>
<keyword evidence="11" id="KW-1185">Reference proteome</keyword>
<comment type="similarity">
    <text evidence="2">Belongs to the AAE transporter (TC 2.A.81) family.</text>
</comment>
<evidence type="ECO:0000256" key="5">
    <source>
        <dbReference type="ARBA" id="ARBA00022692"/>
    </source>
</evidence>
<feature type="transmembrane region" description="Helical" evidence="8">
    <location>
        <begin position="93"/>
        <end position="117"/>
    </location>
</feature>
<dbReference type="Pfam" id="PF02080">
    <property type="entry name" value="TrkA_C"/>
    <property type="match status" value="1"/>
</dbReference>
<evidence type="ECO:0000256" key="8">
    <source>
        <dbReference type="SAM" id="Phobius"/>
    </source>
</evidence>
<feature type="transmembrane region" description="Helical" evidence="8">
    <location>
        <begin position="153"/>
        <end position="174"/>
    </location>
</feature>
<evidence type="ECO:0000256" key="6">
    <source>
        <dbReference type="ARBA" id="ARBA00022989"/>
    </source>
</evidence>
<proteinExistence type="inferred from homology"/>